<dbReference type="SUPFAM" id="SSF53474">
    <property type="entry name" value="alpha/beta-Hydrolases"/>
    <property type="match status" value="1"/>
</dbReference>
<organism evidence="8 9">
    <name type="scientific">Blepharisma stoltei</name>
    <dbReference type="NCBI Taxonomy" id="1481888"/>
    <lineage>
        <taxon>Eukaryota</taxon>
        <taxon>Sar</taxon>
        <taxon>Alveolata</taxon>
        <taxon>Ciliophora</taxon>
        <taxon>Postciliodesmatophora</taxon>
        <taxon>Heterotrichea</taxon>
        <taxon>Heterotrichida</taxon>
        <taxon>Blepharismidae</taxon>
        <taxon>Blepharisma</taxon>
    </lineage>
</organism>
<evidence type="ECO:0000256" key="2">
    <source>
        <dbReference type="ARBA" id="ARBA00022645"/>
    </source>
</evidence>
<gene>
    <name evidence="8" type="ORF">BSTOLATCC_MIC62507</name>
</gene>
<evidence type="ECO:0008006" key="10">
    <source>
        <dbReference type="Google" id="ProtNLM"/>
    </source>
</evidence>
<keyword evidence="2" id="KW-0121">Carboxypeptidase</keyword>
<dbReference type="PANTHER" id="PTHR11802:SF3">
    <property type="entry name" value="RETINOID-INDUCIBLE SERINE CARBOXYPEPTIDASE"/>
    <property type="match status" value="1"/>
</dbReference>
<accession>A0AAU9KDF0</accession>
<comment type="similarity">
    <text evidence="1">Belongs to the peptidase S10 family.</text>
</comment>
<dbReference type="InterPro" id="IPR029058">
    <property type="entry name" value="AB_hydrolase_fold"/>
</dbReference>
<evidence type="ECO:0000256" key="5">
    <source>
        <dbReference type="ARBA" id="ARBA00022801"/>
    </source>
</evidence>
<dbReference type="GO" id="GO:0006508">
    <property type="term" value="P:proteolysis"/>
    <property type="evidence" value="ECO:0007669"/>
    <property type="project" value="UniProtKB-KW"/>
</dbReference>
<sequence>MGIKTIALSMLILSTCLCFGNEELLGDTDGAWSLLGFNGYAGEVLINPVTGSSYFYWLFEAVNGNILTDKRPIIIWLQGGPGCSGETGILFENIGPFYISNSTQPTINPYAWNSEYHVMSIDFPLGAGFSYHKAHYDMKNTTAQATAQLYNLLVKLSQKYPTWFNRDLYFFGESYAGHWIPGIAYTILMNNKAPGVQTVFNLKGVGMGDPWTEAYTQLQSYGSYSYQRGLIDMEELQIINTLQQQVLDEMANQEWDQANNDLNSVTDLIVTYAGGINVYDIRSYETNYNLGQIPTWLGLNSTKNLLHVPLTLDWDQCSGAVNDGYNFDTLDSMSKYLPLMLDSIKVMVYNGADDLICESVGTLQMLDAVNWPGIGQFINSPRKIWRVNGQIAGYANSFGNLSFVIVLRAGHMVPHDQPQNGRDLVYRFINNEGWQ</sequence>
<keyword evidence="3" id="KW-0645">Protease</keyword>
<protein>
    <recommendedName>
        <fullName evidence="10">Carboxypeptidase</fullName>
    </recommendedName>
</protein>
<evidence type="ECO:0000256" key="1">
    <source>
        <dbReference type="ARBA" id="ARBA00009431"/>
    </source>
</evidence>
<evidence type="ECO:0000313" key="8">
    <source>
        <dbReference type="EMBL" id="CAG9334923.1"/>
    </source>
</evidence>
<dbReference type="PRINTS" id="PR00724">
    <property type="entry name" value="CRBOXYPTASEC"/>
</dbReference>
<comment type="caution">
    <text evidence="8">The sequence shown here is derived from an EMBL/GenBank/DDBJ whole genome shotgun (WGS) entry which is preliminary data.</text>
</comment>
<evidence type="ECO:0000313" key="9">
    <source>
        <dbReference type="Proteomes" id="UP001162131"/>
    </source>
</evidence>
<evidence type="ECO:0000256" key="4">
    <source>
        <dbReference type="ARBA" id="ARBA00022729"/>
    </source>
</evidence>
<proteinExistence type="inferred from homology"/>
<keyword evidence="9" id="KW-1185">Reference proteome</keyword>
<keyword evidence="4 7" id="KW-0732">Signal</keyword>
<dbReference type="Pfam" id="PF00450">
    <property type="entry name" value="Peptidase_S10"/>
    <property type="match status" value="1"/>
</dbReference>
<dbReference type="EMBL" id="CAJZBQ010000060">
    <property type="protein sequence ID" value="CAG9334923.1"/>
    <property type="molecule type" value="Genomic_DNA"/>
</dbReference>
<dbReference type="InterPro" id="IPR001563">
    <property type="entry name" value="Peptidase_S10"/>
</dbReference>
<dbReference type="Gene3D" id="3.40.50.1820">
    <property type="entry name" value="alpha/beta hydrolase"/>
    <property type="match status" value="1"/>
</dbReference>
<feature type="signal peptide" evidence="7">
    <location>
        <begin position="1"/>
        <end position="18"/>
    </location>
</feature>
<dbReference type="GO" id="GO:0004185">
    <property type="term" value="F:serine-type carboxypeptidase activity"/>
    <property type="evidence" value="ECO:0007669"/>
    <property type="project" value="InterPro"/>
</dbReference>
<evidence type="ECO:0000256" key="7">
    <source>
        <dbReference type="SAM" id="SignalP"/>
    </source>
</evidence>
<evidence type="ECO:0000256" key="3">
    <source>
        <dbReference type="ARBA" id="ARBA00022670"/>
    </source>
</evidence>
<dbReference type="PANTHER" id="PTHR11802">
    <property type="entry name" value="SERINE PROTEASE FAMILY S10 SERINE CARBOXYPEPTIDASE"/>
    <property type="match status" value="1"/>
</dbReference>
<name>A0AAU9KDF0_9CILI</name>
<keyword evidence="6" id="KW-0325">Glycoprotein</keyword>
<reference evidence="8" key="1">
    <citation type="submission" date="2021-09" db="EMBL/GenBank/DDBJ databases">
        <authorList>
            <consortium name="AG Swart"/>
            <person name="Singh M."/>
            <person name="Singh A."/>
            <person name="Seah K."/>
            <person name="Emmerich C."/>
        </authorList>
    </citation>
    <scope>NUCLEOTIDE SEQUENCE</scope>
    <source>
        <strain evidence="8">ATCC30299</strain>
    </source>
</reference>
<dbReference type="AlphaFoldDB" id="A0AAU9KDF0"/>
<feature type="chain" id="PRO_5043762298" description="Carboxypeptidase" evidence="7">
    <location>
        <begin position="19"/>
        <end position="435"/>
    </location>
</feature>
<keyword evidence="5" id="KW-0378">Hydrolase</keyword>
<evidence type="ECO:0000256" key="6">
    <source>
        <dbReference type="ARBA" id="ARBA00023180"/>
    </source>
</evidence>
<dbReference type="Proteomes" id="UP001162131">
    <property type="component" value="Unassembled WGS sequence"/>
</dbReference>